<evidence type="ECO:0000256" key="1">
    <source>
        <dbReference type="ARBA" id="ARBA00006754"/>
    </source>
</evidence>
<reference evidence="3 4" key="1">
    <citation type="submission" date="2016-10" db="EMBL/GenBank/DDBJ databases">
        <title>The Draft Genome Sequence of Actinokineospora bangkokensis 44EHWT reveals the biosynthetic pathway of antifungal compounds Thailandins with unusual extender unit butylmalonyl-CoA.</title>
        <authorList>
            <person name="Greule A."/>
            <person name="Intra B."/>
            <person name="Flemming S."/>
            <person name="Rommel M.G."/>
            <person name="Panbangred W."/>
            <person name="Bechthold A."/>
        </authorList>
    </citation>
    <scope>NUCLEOTIDE SEQUENCE [LARGE SCALE GENOMIC DNA]</scope>
    <source>
        <strain evidence="3 4">44EHW</strain>
    </source>
</reference>
<dbReference type="InterPro" id="IPR029016">
    <property type="entry name" value="GAF-like_dom_sf"/>
</dbReference>
<evidence type="ECO:0000313" key="3">
    <source>
        <dbReference type="EMBL" id="OLR91176.1"/>
    </source>
</evidence>
<dbReference type="STRING" id="1193682.BJP25_29785"/>
<dbReference type="EMBL" id="MKQR01000026">
    <property type="protein sequence ID" value="OLR91176.1"/>
    <property type="molecule type" value="Genomic_DNA"/>
</dbReference>
<dbReference type="Pfam" id="PF01590">
    <property type="entry name" value="GAF"/>
    <property type="match status" value="1"/>
</dbReference>
<comment type="caution">
    <text evidence="3">The sequence shown here is derived from an EMBL/GenBank/DDBJ whole genome shotgun (WGS) entry which is preliminary data.</text>
</comment>
<dbReference type="PANTHER" id="PTHR33744:SF1">
    <property type="entry name" value="DNA-BINDING TRANSCRIPTIONAL ACTIVATOR ADER"/>
    <property type="match status" value="1"/>
</dbReference>
<dbReference type="InterPro" id="IPR025736">
    <property type="entry name" value="PucR_C-HTH_dom"/>
</dbReference>
<dbReference type="InterPro" id="IPR051448">
    <property type="entry name" value="CdaR-like_regulators"/>
</dbReference>
<evidence type="ECO:0000313" key="4">
    <source>
        <dbReference type="Proteomes" id="UP000186040"/>
    </source>
</evidence>
<organism evidence="3 4">
    <name type="scientific">Actinokineospora bangkokensis</name>
    <dbReference type="NCBI Taxonomy" id="1193682"/>
    <lineage>
        <taxon>Bacteria</taxon>
        <taxon>Bacillati</taxon>
        <taxon>Actinomycetota</taxon>
        <taxon>Actinomycetes</taxon>
        <taxon>Pseudonocardiales</taxon>
        <taxon>Pseudonocardiaceae</taxon>
        <taxon>Actinokineospora</taxon>
    </lineage>
</organism>
<dbReference type="Pfam" id="PF17853">
    <property type="entry name" value="GGDEF_2"/>
    <property type="match status" value="1"/>
</dbReference>
<dbReference type="OrthoDB" id="8026818at2"/>
<dbReference type="AlphaFoldDB" id="A0A1Q9LGN0"/>
<dbReference type="Gene3D" id="3.30.450.40">
    <property type="match status" value="1"/>
</dbReference>
<dbReference type="InterPro" id="IPR041522">
    <property type="entry name" value="CdaR_GGDEF"/>
</dbReference>
<protein>
    <submittedName>
        <fullName evidence="3">Diguanylate phosphodiesterase</fullName>
    </submittedName>
</protein>
<dbReference type="InterPro" id="IPR042070">
    <property type="entry name" value="PucR_C-HTH_sf"/>
</dbReference>
<proteinExistence type="inferred from homology"/>
<name>A0A1Q9LGN0_9PSEU</name>
<comment type="similarity">
    <text evidence="1">Belongs to the CdaR family.</text>
</comment>
<feature type="domain" description="GAF" evidence="2">
    <location>
        <begin position="82"/>
        <end position="233"/>
    </location>
</feature>
<dbReference type="RefSeq" id="WP_075977831.1">
    <property type="nucleotide sequence ID" value="NZ_MKQR01000026.1"/>
</dbReference>
<dbReference type="Pfam" id="PF13556">
    <property type="entry name" value="HTH_30"/>
    <property type="match status" value="1"/>
</dbReference>
<gene>
    <name evidence="3" type="ORF">BJP25_29785</name>
</gene>
<sequence length="610" mass="63005">MPGVDARDAVTDLLELLAAGAPAEDLSAVAARAGLAGADLAAVERAVSSALRVRRRLVSHRRREAELVALFDTAGDLARLRDTDAVLRSIVHRARMLLGVDVSYLTLNDERAGKTHMRVTDGSVSALFQQVQLGMGEGLGGLVAQTSRPYATRDYFADPRFHHTDPIDSSVADEGLAAILGVPLTSGGRVTGVLYAADRTPRDFSPDEVALLSSLADHAAIAIDTARLLDSTRAAVADLNAANATISGHVSALRQAAEAHDKLMDLVLRGGDVDSVARALASVLGGAIAVHDADGAVLARVGDAAGPFPVDASGRAELVDGSWVCAVQAGPEVLGSLVLSGCAELQDADRRFFERAGVVTALLLLLRRSVAAAEDEVRGELLSDLLTAPDRNPAGLLARASRLGVDLSAPHAVLVCSAPDVSRRRLAGVATRYGGLVGIHADQVVVVTPQGPSPGQVAAELGTALDAPVTVGAGAPAAGVAALVAAHDEAARCVRALLALGRAGTGAALADLGFVGLLLGSDRSPTAYVEATLGPVLAYDARRGTDLLATLDAYFTAGSNLTRAKDLLHVHVNTVVQRLDRIATLLGADWQAPERALEIQLALRLHRLAG</sequence>
<dbReference type="SUPFAM" id="SSF55781">
    <property type="entry name" value="GAF domain-like"/>
    <property type="match status" value="1"/>
</dbReference>
<dbReference type="Proteomes" id="UP000186040">
    <property type="component" value="Unassembled WGS sequence"/>
</dbReference>
<dbReference type="PANTHER" id="PTHR33744">
    <property type="entry name" value="CARBOHYDRATE DIACID REGULATOR"/>
    <property type="match status" value="1"/>
</dbReference>
<dbReference type="SMART" id="SM00065">
    <property type="entry name" value="GAF"/>
    <property type="match status" value="1"/>
</dbReference>
<keyword evidence="4" id="KW-1185">Reference proteome</keyword>
<dbReference type="InterPro" id="IPR003018">
    <property type="entry name" value="GAF"/>
</dbReference>
<dbReference type="Gene3D" id="1.10.10.2840">
    <property type="entry name" value="PucR C-terminal helix-turn-helix domain"/>
    <property type="match status" value="1"/>
</dbReference>
<evidence type="ECO:0000259" key="2">
    <source>
        <dbReference type="SMART" id="SM00065"/>
    </source>
</evidence>
<accession>A0A1Q9LGN0</accession>